<evidence type="ECO:0000256" key="2">
    <source>
        <dbReference type="ARBA" id="ARBA00022515"/>
    </source>
</evidence>
<keyword evidence="4 9" id="KW-0548">Nucleotidyltransferase</keyword>
<comment type="subunit">
    <text evidence="9">Forms a ternary complex with MCM helicase and DNA. Component of the archaeal exosome complex.</text>
</comment>
<keyword evidence="8 9" id="KW-0804">Transcription</keyword>
<comment type="caution">
    <text evidence="13">The sequence shown here is derived from an EMBL/GenBank/DDBJ whole genome shotgun (WGS) entry which is preliminary data.</text>
</comment>
<feature type="region of interest" description="Disordered" evidence="11">
    <location>
        <begin position="271"/>
        <end position="345"/>
    </location>
</feature>
<dbReference type="HAMAP" id="MF_00007">
    <property type="entry name" value="DNA_primase_DnaG_arc"/>
    <property type="match status" value="1"/>
</dbReference>
<comment type="similarity">
    <text evidence="9">Belongs to the archaeal DnaG primase family.</text>
</comment>
<keyword evidence="1 9" id="KW-0240">DNA-directed RNA polymerase</keyword>
<dbReference type="Proteomes" id="UP000677687">
    <property type="component" value="Unassembled WGS sequence"/>
</dbReference>
<accession>A0A8T4KR75</accession>
<feature type="domain" description="Toprim" evidence="12">
    <location>
        <begin position="172"/>
        <end position="258"/>
    </location>
</feature>
<dbReference type="GO" id="GO:0006269">
    <property type="term" value="P:DNA replication, synthesis of primer"/>
    <property type="evidence" value="ECO:0007669"/>
    <property type="project" value="UniProtKB-UniRule"/>
</dbReference>
<gene>
    <name evidence="9" type="primary">dnaG</name>
    <name evidence="13" type="ORF">J4415_03240</name>
</gene>
<evidence type="ECO:0000313" key="13">
    <source>
        <dbReference type="EMBL" id="MBS3057618.1"/>
    </source>
</evidence>
<dbReference type="GO" id="GO:0008143">
    <property type="term" value="F:poly(A) binding"/>
    <property type="evidence" value="ECO:0007669"/>
    <property type="project" value="InterPro"/>
</dbReference>
<evidence type="ECO:0000313" key="14">
    <source>
        <dbReference type="Proteomes" id="UP000677687"/>
    </source>
</evidence>
<name>A0A8T4KR75_9ARCH</name>
<evidence type="ECO:0000256" key="7">
    <source>
        <dbReference type="ARBA" id="ARBA00022842"/>
    </source>
</evidence>
<reference evidence="13" key="2">
    <citation type="submission" date="2021-05" db="EMBL/GenBank/DDBJ databases">
        <title>Protein family content uncovers lineage relationships and bacterial pathway maintenance mechanisms in DPANN archaea.</title>
        <authorList>
            <person name="Castelle C.J."/>
            <person name="Meheust R."/>
            <person name="Jaffe A.L."/>
            <person name="Seitz K."/>
            <person name="Gong X."/>
            <person name="Baker B.J."/>
            <person name="Banfield J.F."/>
        </authorList>
    </citation>
    <scope>NUCLEOTIDE SEQUENCE</scope>
    <source>
        <strain evidence="13">RIFCSPHIGHO2_01_FULL_AR10_44_11</strain>
    </source>
</reference>
<evidence type="ECO:0000256" key="3">
    <source>
        <dbReference type="ARBA" id="ARBA00022679"/>
    </source>
</evidence>
<dbReference type="EMBL" id="JAGVWD010000047">
    <property type="protein sequence ID" value="MBS3057618.1"/>
    <property type="molecule type" value="Genomic_DNA"/>
</dbReference>
<reference evidence="13" key="1">
    <citation type="submission" date="2021-03" db="EMBL/GenBank/DDBJ databases">
        <authorList>
            <person name="Jaffe A."/>
        </authorList>
    </citation>
    <scope>NUCLEOTIDE SEQUENCE</scope>
    <source>
        <strain evidence="13">RIFCSPHIGHO2_01_FULL_AR10_44_11</strain>
    </source>
</reference>
<dbReference type="GO" id="GO:0003899">
    <property type="term" value="F:DNA-directed RNA polymerase activity"/>
    <property type="evidence" value="ECO:0007669"/>
    <property type="project" value="UniProtKB-UniRule"/>
</dbReference>
<organism evidence="13 14">
    <name type="scientific">Candidatus Iainarchaeum sp</name>
    <dbReference type="NCBI Taxonomy" id="3101447"/>
    <lineage>
        <taxon>Archaea</taxon>
        <taxon>Candidatus Iainarchaeota</taxon>
        <taxon>Candidatus Iainarchaeia</taxon>
        <taxon>Candidatus Iainarchaeales</taxon>
        <taxon>Candidatus Iainarchaeaceae</taxon>
        <taxon>Candidatus Iainarchaeum</taxon>
    </lineage>
</organism>
<dbReference type="GO" id="GO:0046872">
    <property type="term" value="F:metal ion binding"/>
    <property type="evidence" value="ECO:0007669"/>
    <property type="project" value="UniProtKB-KW"/>
</dbReference>
<keyword evidence="10" id="KW-0175">Coiled coil</keyword>
<keyword evidence="5 9" id="KW-0235">DNA replication</keyword>
<keyword evidence="9" id="KW-0271">Exosome</keyword>
<evidence type="ECO:0000256" key="5">
    <source>
        <dbReference type="ARBA" id="ARBA00022705"/>
    </source>
</evidence>
<protein>
    <recommendedName>
        <fullName evidence="9">DNA primase DnaG</fullName>
        <ecNumber evidence="9">2.7.7.101</ecNumber>
    </recommendedName>
</protein>
<comment type="catalytic activity">
    <reaction evidence="9">
        <text>ssDNA + n NTP = ssDNA/pppN(pN)n-1 hybrid + (n-1) diphosphate.</text>
        <dbReference type="EC" id="2.7.7.101"/>
    </reaction>
</comment>
<evidence type="ECO:0000256" key="6">
    <source>
        <dbReference type="ARBA" id="ARBA00022723"/>
    </source>
</evidence>
<dbReference type="GO" id="GO:0000428">
    <property type="term" value="C:DNA-directed RNA polymerase complex"/>
    <property type="evidence" value="ECO:0007669"/>
    <property type="project" value="UniProtKB-KW"/>
</dbReference>
<dbReference type="SUPFAM" id="SSF56731">
    <property type="entry name" value="DNA primase core"/>
    <property type="match status" value="1"/>
</dbReference>
<proteinExistence type="inferred from homology"/>
<evidence type="ECO:0000256" key="11">
    <source>
        <dbReference type="SAM" id="MobiDB-lite"/>
    </source>
</evidence>
<dbReference type="InterPro" id="IPR020607">
    <property type="entry name" value="Primase_DnaG_arc"/>
</dbReference>
<dbReference type="Pfam" id="PF13662">
    <property type="entry name" value="Toprim_4"/>
    <property type="match status" value="1"/>
</dbReference>
<evidence type="ECO:0000256" key="8">
    <source>
        <dbReference type="ARBA" id="ARBA00023163"/>
    </source>
</evidence>
<evidence type="ECO:0000259" key="12">
    <source>
        <dbReference type="PROSITE" id="PS50880"/>
    </source>
</evidence>
<keyword evidence="3 9" id="KW-0808">Transferase</keyword>
<dbReference type="PROSITE" id="PS50880">
    <property type="entry name" value="TOPRIM"/>
    <property type="match status" value="1"/>
</dbReference>
<comment type="function">
    <text evidence="9">RNA polymerase that catalyzes the synthesis of short RNA molecules used as primers for DNA polymerase during DNA replication. Also part of the exosome, which is a complex involved in RNA degradation. Acts as a poly(A)-binding protein that enhances the interaction between heteropolymeric, adenine-rich transcripts and the exosome.</text>
</comment>
<dbReference type="Gene3D" id="3.40.1360.10">
    <property type="match status" value="1"/>
</dbReference>
<dbReference type="NCBIfam" id="NF003108">
    <property type="entry name" value="PRK04031.1-1"/>
    <property type="match status" value="1"/>
</dbReference>
<evidence type="ECO:0000256" key="9">
    <source>
        <dbReference type="HAMAP-Rule" id="MF_00007"/>
    </source>
</evidence>
<evidence type="ECO:0000256" key="4">
    <source>
        <dbReference type="ARBA" id="ARBA00022695"/>
    </source>
</evidence>
<evidence type="ECO:0000256" key="1">
    <source>
        <dbReference type="ARBA" id="ARBA00022478"/>
    </source>
</evidence>
<sequence length="448" mass="49362">MAKTYVDVSKYIIHVEFEIKGVVEKHDIIGAIFGQCEGLLGEEMDLKELQDAGKLGRIEVNLESKLGVTKGEVLIPSSTDTASTSLLAAAVETVDKVGPCEAKFKTTRIEDVREDKRKILTERAKEILKQLSGQLPEAKELATELKEDARIAEIQEYGKEKLPAGPDIDSEKETIVVEGRADVINLLRNHIKNVIGMGGAKIAEEIIELSRRKDITLFIDGDRGGELNARKLVQVASVKYIAKAPDGKEVEELARKEILAALRNKKPANEVYSEPKSFAPSSEGTYRHSERPSAGFSERREFSRERPRFSRGPGRFSSGGGRGFGERRFPPRGRGFGYPRQEGMGFPTEERPAVASIDEKAKFEPLLQSLKGSLQAKLYNEEIKEIASMDVKGLVEGLSGIENVHAIVFDGIITKRLVDESAKHSCKYIVGIRKGKVAGTSGIKLLVF</sequence>
<evidence type="ECO:0000256" key="10">
    <source>
        <dbReference type="SAM" id="Coils"/>
    </source>
</evidence>
<dbReference type="PANTHER" id="PTHR30313:SF2">
    <property type="entry name" value="DNA PRIMASE"/>
    <property type="match status" value="1"/>
</dbReference>
<dbReference type="CDD" id="cd01029">
    <property type="entry name" value="TOPRIM_primases"/>
    <property type="match status" value="1"/>
</dbReference>
<keyword evidence="7" id="KW-0460">Magnesium</keyword>
<feature type="compositionally biased region" description="Basic and acidic residues" evidence="11">
    <location>
        <begin position="285"/>
        <end position="308"/>
    </location>
</feature>
<dbReference type="GO" id="GO:0000178">
    <property type="term" value="C:exosome (RNase complex)"/>
    <property type="evidence" value="ECO:0007669"/>
    <property type="project" value="UniProtKB-KW"/>
</dbReference>
<dbReference type="GO" id="GO:0005737">
    <property type="term" value="C:cytoplasm"/>
    <property type="evidence" value="ECO:0007669"/>
    <property type="project" value="TreeGrafter"/>
</dbReference>
<feature type="coiled-coil region" evidence="10">
    <location>
        <begin position="128"/>
        <end position="155"/>
    </location>
</feature>
<dbReference type="InterPro" id="IPR006171">
    <property type="entry name" value="TOPRIM_dom"/>
</dbReference>
<keyword evidence="6" id="KW-0479">Metal-binding</keyword>
<dbReference type="InterPro" id="IPR050219">
    <property type="entry name" value="DnaG_primase"/>
</dbReference>
<dbReference type="AlphaFoldDB" id="A0A8T4KR75"/>
<dbReference type="InterPro" id="IPR034154">
    <property type="entry name" value="TOPRIM_DnaG/twinkle"/>
</dbReference>
<keyword evidence="2 9" id="KW-0639">Primosome</keyword>
<dbReference type="GO" id="GO:1990077">
    <property type="term" value="C:primosome complex"/>
    <property type="evidence" value="ECO:0007669"/>
    <property type="project" value="UniProtKB-KW"/>
</dbReference>
<dbReference type="SMART" id="SM00493">
    <property type="entry name" value="TOPRIM"/>
    <property type="match status" value="1"/>
</dbReference>
<dbReference type="PANTHER" id="PTHR30313">
    <property type="entry name" value="DNA PRIMASE"/>
    <property type="match status" value="1"/>
</dbReference>
<dbReference type="EC" id="2.7.7.101" evidence="9"/>